<evidence type="ECO:0000313" key="4">
    <source>
        <dbReference type="Proteomes" id="UP000281962"/>
    </source>
</evidence>
<evidence type="ECO:0000313" key="3">
    <source>
        <dbReference type="EMBL" id="RLE50931.1"/>
    </source>
</evidence>
<dbReference type="EMBL" id="QMQY01000035">
    <property type="protein sequence ID" value="RLE50931.1"/>
    <property type="molecule type" value="Genomic_DNA"/>
</dbReference>
<organism evidence="3 4">
    <name type="scientific">Thermoproteota archaeon</name>
    <dbReference type="NCBI Taxonomy" id="2056631"/>
    <lineage>
        <taxon>Archaea</taxon>
        <taxon>Thermoproteota</taxon>
    </lineage>
</organism>
<comment type="caution">
    <text evidence="3">The sequence shown here is derived from an EMBL/GenBank/DDBJ whole genome shotgun (WGS) entry which is preliminary data.</text>
</comment>
<reference evidence="3 4" key="1">
    <citation type="submission" date="2018-06" db="EMBL/GenBank/DDBJ databases">
        <title>Extensive metabolic versatility and redundancy in microbially diverse, dynamic hydrothermal sediments.</title>
        <authorList>
            <person name="Dombrowski N."/>
            <person name="Teske A."/>
            <person name="Baker B.J."/>
        </authorList>
    </citation>
    <scope>NUCLEOTIDE SEQUENCE [LARGE SCALE GENOMIC DNA]</scope>
    <source>
        <strain evidence="3">B30_G17</strain>
    </source>
</reference>
<evidence type="ECO:0000256" key="1">
    <source>
        <dbReference type="ARBA" id="ARBA00023002"/>
    </source>
</evidence>
<sequence>MKLMYFPGCTLKTTALNYEKSAIEVAKKMDIELIELNRWNCCGVVFNLAVDSAMHHVAAVRDLIRAQQMSREIGDNKLVTLCSMCFNTLKRVNELMKMDSEKLETINKFMDDEEDYECGIEVLHFLEVIRDIIGFEKIEKLTIKPLKNLKVAPYYGCTLIRPKGIGIDNPENPRILEDLIKALGAEVVEFPYKIKCCSAYDVVYDRKIAEERTREIRKAASRWGANIIVTTCPLCHYNLNLPVRAPEIPVVYFTELMAVSFGVDEILDPEVRKVIYSLMGEV</sequence>
<feature type="domain" description="Cysteine-rich" evidence="2">
    <location>
        <begin position="4"/>
        <end position="90"/>
    </location>
</feature>
<feature type="domain" description="Cysteine-rich" evidence="2">
    <location>
        <begin position="151"/>
        <end position="239"/>
    </location>
</feature>
<dbReference type="Proteomes" id="UP000281962">
    <property type="component" value="Unassembled WGS sequence"/>
</dbReference>
<accession>A0A497EVC4</accession>
<dbReference type="InterPro" id="IPR051278">
    <property type="entry name" value="HdrB/HdrD_reductase"/>
</dbReference>
<dbReference type="AlphaFoldDB" id="A0A497EVC4"/>
<dbReference type="PANTHER" id="PTHR42947">
    <property type="entry name" value="COB--COM HETERODISULFIDE REDUCTASE SUBUNIT B 1"/>
    <property type="match status" value="1"/>
</dbReference>
<dbReference type="InterPro" id="IPR004017">
    <property type="entry name" value="Cys_rich_dom"/>
</dbReference>
<dbReference type="GO" id="GO:0016491">
    <property type="term" value="F:oxidoreductase activity"/>
    <property type="evidence" value="ECO:0007669"/>
    <property type="project" value="UniProtKB-KW"/>
</dbReference>
<evidence type="ECO:0000259" key="2">
    <source>
        <dbReference type="Pfam" id="PF02754"/>
    </source>
</evidence>
<gene>
    <name evidence="3" type="ORF">DRJ21_01165</name>
</gene>
<proteinExistence type="predicted"/>
<keyword evidence="1" id="KW-0560">Oxidoreductase</keyword>
<dbReference type="Gene3D" id="1.20.1050.140">
    <property type="match status" value="1"/>
</dbReference>
<dbReference type="PANTHER" id="PTHR42947:SF1">
    <property type="entry name" value="COB--COM HETERODISULFIDE REDUCTASE SUBUNIT B 1"/>
    <property type="match status" value="1"/>
</dbReference>
<name>A0A497EVC4_9CREN</name>
<dbReference type="Pfam" id="PF02754">
    <property type="entry name" value="CCG"/>
    <property type="match status" value="2"/>
</dbReference>
<protein>
    <submittedName>
        <fullName evidence="3">Heterodisulfide reductase, subunit B</fullName>
    </submittedName>
</protein>